<dbReference type="InterPro" id="IPR013783">
    <property type="entry name" value="Ig-like_fold"/>
</dbReference>
<evidence type="ECO:0000256" key="1">
    <source>
        <dbReference type="ARBA" id="ARBA00004123"/>
    </source>
</evidence>
<dbReference type="InterPro" id="IPR015351">
    <property type="entry name" value="RBP-J/Cbf11/Cbf12_DNA-bd"/>
</dbReference>
<dbReference type="InterPro" id="IPR038007">
    <property type="entry name" value="RBP-Jkappa_IPT"/>
</dbReference>
<dbReference type="Gene3D" id="2.60.40.10">
    <property type="entry name" value="Immunoglobulins"/>
    <property type="match status" value="1"/>
</dbReference>
<feature type="compositionally biased region" description="Polar residues" evidence="7">
    <location>
        <begin position="1139"/>
        <end position="1173"/>
    </location>
</feature>
<evidence type="ECO:0000256" key="6">
    <source>
        <dbReference type="ARBA" id="ARBA00023242"/>
    </source>
</evidence>
<gene>
    <name evidence="10" type="ORF">CDAUBV1_LOCUS9991</name>
</gene>
<dbReference type="GO" id="GO:0001228">
    <property type="term" value="F:DNA-binding transcription activator activity, RNA polymerase II-specific"/>
    <property type="evidence" value="ECO:0007669"/>
    <property type="project" value="InterPro"/>
</dbReference>
<dbReference type="SMART" id="SM01267">
    <property type="entry name" value="LAG1_DNAbind"/>
    <property type="match status" value="1"/>
</dbReference>
<dbReference type="GO" id="GO:0000978">
    <property type="term" value="F:RNA polymerase II cis-regulatory region sequence-specific DNA binding"/>
    <property type="evidence" value="ECO:0007669"/>
    <property type="project" value="InterPro"/>
</dbReference>
<evidence type="ECO:0000256" key="7">
    <source>
        <dbReference type="SAM" id="MobiDB-lite"/>
    </source>
</evidence>
<dbReference type="InterPro" id="IPR014756">
    <property type="entry name" value="Ig_E-set"/>
</dbReference>
<dbReference type="EMBL" id="CAXLJL010000268">
    <property type="protein sequence ID" value="CAL5135884.1"/>
    <property type="molecule type" value="Genomic_DNA"/>
</dbReference>
<dbReference type="Gene3D" id="2.80.10.50">
    <property type="match status" value="1"/>
</dbReference>
<feature type="compositionally biased region" description="Low complexity" evidence="7">
    <location>
        <begin position="441"/>
        <end position="453"/>
    </location>
</feature>
<dbReference type="SUPFAM" id="SSF49417">
    <property type="entry name" value="p53-like transcription factors"/>
    <property type="match status" value="1"/>
</dbReference>
<evidence type="ECO:0000313" key="11">
    <source>
        <dbReference type="Proteomes" id="UP001497525"/>
    </source>
</evidence>
<keyword evidence="6" id="KW-0539">Nucleus</keyword>
<dbReference type="InterPro" id="IPR040159">
    <property type="entry name" value="CLS_fam"/>
</dbReference>
<keyword evidence="4" id="KW-0238">DNA-binding</keyword>
<evidence type="ECO:0000259" key="9">
    <source>
        <dbReference type="SMART" id="SM01268"/>
    </source>
</evidence>
<dbReference type="GO" id="GO:0005634">
    <property type="term" value="C:nucleus"/>
    <property type="evidence" value="ECO:0007669"/>
    <property type="project" value="UniProtKB-SubCell"/>
</dbReference>
<dbReference type="InterPro" id="IPR036358">
    <property type="entry name" value="BTD_sf"/>
</dbReference>
<evidence type="ECO:0000256" key="4">
    <source>
        <dbReference type="ARBA" id="ARBA00023125"/>
    </source>
</evidence>
<dbReference type="InterPro" id="IPR037095">
    <property type="entry name" value="RBP-J/Cbf11_DNA-bd_sf"/>
</dbReference>
<keyword evidence="5" id="KW-0804">Transcription</keyword>
<name>A0AAV2TIB0_CALDB</name>
<evidence type="ECO:0000256" key="2">
    <source>
        <dbReference type="ARBA" id="ARBA00009704"/>
    </source>
</evidence>
<dbReference type="SUPFAM" id="SSF81296">
    <property type="entry name" value="E set domains"/>
    <property type="match status" value="1"/>
</dbReference>
<feature type="region of interest" description="Disordered" evidence="7">
    <location>
        <begin position="358"/>
        <end position="377"/>
    </location>
</feature>
<dbReference type="Pfam" id="PF20144">
    <property type="entry name" value="TIG_SUH"/>
    <property type="match status" value="1"/>
</dbReference>
<dbReference type="Pfam" id="PF09271">
    <property type="entry name" value="LAG1-DNAbind"/>
    <property type="match status" value="1"/>
</dbReference>
<dbReference type="PANTHER" id="PTHR10665">
    <property type="entry name" value="RECOMBINING BINDING PROTEIN SUPPRESSOR OF HAIRLESS"/>
    <property type="match status" value="1"/>
</dbReference>
<evidence type="ECO:0000259" key="8">
    <source>
        <dbReference type="SMART" id="SM01267"/>
    </source>
</evidence>
<dbReference type="AlphaFoldDB" id="A0AAV2TIB0"/>
<evidence type="ECO:0008006" key="12">
    <source>
        <dbReference type="Google" id="ProtNLM"/>
    </source>
</evidence>
<comment type="caution">
    <text evidence="10">The sequence shown here is derived from an EMBL/GenBank/DDBJ whole genome shotgun (WGS) entry which is preliminary data.</text>
</comment>
<organism evidence="10 11">
    <name type="scientific">Calicophoron daubneyi</name>
    <name type="common">Rumen fluke</name>
    <name type="synonym">Paramphistomum daubneyi</name>
    <dbReference type="NCBI Taxonomy" id="300641"/>
    <lineage>
        <taxon>Eukaryota</taxon>
        <taxon>Metazoa</taxon>
        <taxon>Spiralia</taxon>
        <taxon>Lophotrochozoa</taxon>
        <taxon>Platyhelminthes</taxon>
        <taxon>Trematoda</taxon>
        <taxon>Digenea</taxon>
        <taxon>Plagiorchiida</taxon>
        <taxon>Pronocephalata</taxon>
        <taxon>Paramphistomoidea</taxon>
        <taxon>Paramphistomidae</taxon>
        <taxon>Calicophoron</taxon>
    </lineage>
</organism>
<dbReference type="SUPFAM" id="SSF110217">
    <property type="entry name" value="DNA-binding protein LAG-1 (CSL)"/>
    <property type="match status" value="1"/>
</dbReference>
<accession>A0AAV2TIB0</accession>
<proteinExistence type="inferred from homology"/>
<feature type="region of interest" description="Disordered" evidence="7">
    <location>
        <begin position="432"/>
        <end position="467"/>
    </location>
</feature>
<evidence type="ECO:0000313" key="10">
    <source>
        <dbReference type="EMBL" id="CAL5135884.1"/>
    </source>
</evidence>
<dbReference type="InterPro" id="IPR008967">
    <property type="entry name" value="p53-like_TF_DNA-bd_sf"/>
</dbReference>
<keyword evidence="3" id="KW-0805">Transcription regulation</keyword>
<protein>
    <recommendedName>
        <fullName evidence="12">Recombining binding protein suppressor of hairless</fullName>
    </recommendedName>
</protein>
<evidence type="ECO:0000256" key="3">
    <source>
        <dbReference type="ARBA" id="ARBA00023015"/>
    </source>
</evidence>
<comment type="similarity">
    <text evidence="2">Belongs to the Su(H) family.</text>
</comment>
<dbReference type="InterPro" id="IPR015350">
    <property type="entry name" value="Beta-trefoil_DNA-bd_dom"/>
</dbReference>
<feature type="domain" description="RBP-J/Cbf11/Cbf12 DNA binding" evidence="8">
    <location>
        <begin position="573"/>
        <end position="759"/>
    </location>
</feature>
<dbReference type="SMART" id="SM01268">
    <property type="entry name" value="BTD"/>
    <property type="match status" value="1"/>
</dbReference>
<reference evidence="10" key="1">
    <citation type="submission" date="2024-06" db="EMBL/GenBank/DDBJ databases">
        <authorList>
            <person name="Liu X."/>
            <person name="Lenzi L."/>
            <person name="Haldenby T S."/>
            <person name="Uol C."/>
        </authorList>
    </citation>
    <scope>NUCLEOTIDE SEQUENCE</scope>
</reference>
<comment type="subcellular location">
    <subcellularLocation>
        <location evidence="1">Nucleus</location>
    </subcellularLocation>
</comment>
<dbReference type="Gene3D" id="2.60.40.1450">
    <property type="entry name" value="LAG1, DNA binding domain"/>
    <property type="match status" value="2"/>
</dbReference>
<feature type="domain" description="Beta-trefoil DNA-binding" evidence="9">
    <location>
        <begin position="760"/>
        <end position="909"/>
    </location>
</feature>
<sequence length="1193" mass="129525">MLFFARMNSNLTSTQLVNFGVGTENDPNTNTSIKRPRYGISPFIHASQPENMSILNSDSTSSSLRTRLQSDTTFRSLLESDYAVELAEKENMKSKFLNYGEYNDQVHNAVDSNQNLVTCKLEQGSERSNLDTMDYKAHVFDSSNISSESEFYKSKMPQFSPNGQHELAAHSAHDRLVTDSSQSSHLIKPTSPDITQLLNPGIAYPPFMSVSVMNPASPIFPPPPISANTACFTSNTAAFYPAAAAAAAAAALTSFQSLTSTAYDHLYPSIQSGSSSSSSELLSSNMAMQQSHVPSSSYSLPISTLNAQRSTTTTDYALYQPYLSAAATRLQGQPYSPAFEVPLLCSEFKEDKQDALETGVQYDRTSRSGKADPLSGATSEVNRLIDRTPMEQTFARLSGPFTTTSSSSSRESTEYTSTLHAEAMSGVQDGHLRGSQNFGRLPLPESLSVPPLVGSQTDRSNRLSDVCPSSDIEDVTVLSKQQCKPSTSETNRSLTLNSEVHVTSADAIAVSSSVPPPAAFGDINFPSLLCCATSGEDKSVAGNGRAENTTVEPLGVLTRQMMRLYLADRRDQILIILHAKVAQKSYGTEKRFFCPPPCVYLRGDGWGLKAENKQGSFGGDTGTTVESTSSATLELPSCSYSTPGASSSYQHPSASASGQGMKDTSGANASGENSSQILAFMGIGGTTSPQEMVQLNLDRGKDYSNAKTLFISDSDKRKYFMLTLKMFYPNGKDLGQFFSRRIKVISKPSKKKQSLKNTDLCIASGTKVALFNRLRSQTVSTRYLHVEDASFHASSSRWGAFTINLLADDEGEAEQFTVQDGYIHYGHTVKLVCSETGMALPRLIVRKVDKTTVLLDADDPVSQLHKCAFHLKETDRMYLCLSQDKIVQLPSSVCEGNPNREIINDSAAWTIISTDRAEYRWFEPCQLNLGGSTNTDRQTTPQISPITLPVTPVPVVRDMRVNGGGDIAMVELIGENFSPRLQVWFGDVPAQTFYRCEELLLCFVPDISEFYKDWTYIQQALEVPVSLVRLDGVIYASGLTFTYHPESGPRQHCQPALEIIKAATLVAAAAASKLSPNKTPDSRSFDPALASGVSTEMAGTGAHYSSTLMTTSADCGRAQMADQISSDSCTREGSGGYMPQSSRVMSHSESYGEGTSSLQQTTFSSRFHDTPNTSLLPSSSMLGSSFHPLSDTT</sequence>
<dbReference type="Proteomes" id="UP001497525">
    <property type="component" value="Unassembled WGS sequence"/>
</dbReference>
<feature type="region of interest" description="Disordered" evidence="7">
    <location>
        <begin position="643"/>
        <end position="670"/>
    </location>
</feature>
<dbReference type="Pfam" id="PF09270">
    <property type="entry name" value="BTD"/>
    <property type="match status" value="1"/>
</dbReference>
<feature type="region of interest" description="Disordered" evidence="7">
    <location>
        <begin position="1124"/>
        <end position="1193"/>
    </location>
</feature>
<feature type="compositionally biased region" description="Low complexity" evidence="7">
    <location>
        <begin position="645"/>
        <end position="657"/>
    </location>
</feature>
<dbReference type="FunFam" id="2.80.10.50:FF:000003">
    <property type="entry name" value="recombining binding protein suppressor of hairless"/>
    <property type="match status" value="1"/>
</dbReference>
<feature type="compositionally biased region" description="Low complexity" evidence="7">
    <location>
        <begin position="1174"/>
        <end position="1193"/>
    </location>
</feature>
<evidence type="ECO:0000256" key="5">
    <source>
        <dbReference type="ARBA" id="ARBA00023163"/>
    </source>
</evidence>